<sequence length="113" mass="12861">MMAKMIHTKAGYMTKEEAKMIGDVDKQTKKRDKHMKSIGVAVGTVRSKDKLDVPVVNGKGKTVGSMPNDTFWRLTSINRINGKEYYKVDSDRYILKKYVVFKGGMTREDNHTS</sequence>
<protein>
    <submittedName>
        <fullName evidence="1">Uncharacterized protein</fullName>
    </submittedName>
</protein>
<dbReference type="AlphaFoldDB" id="A0A5B7T184"/>
<organism evidence="1 2">
    <name type="scientific">Companilactobacillus futsaii</name>
    <dbReference type="NCBI Taxonomy" id="938155"/>
    <lineage>
        <taxon>Bacteria</taxon>
        <taxon>Bacillati</taxon>
        <taxon>Bacillota</taxon>
        <taxon>Bacilli</taxon>
        <taxon>Lactobacillales</taxon>
        <taxon>Lactobacillaceae</taxon>
        <taxon>Companilactobacillus</taxon>
    </lineage>
</organism>
<dbReference type="Proteomes" id="UP000310673">
    <property type="component" value="Chromosome"/>
</dbReference>
<proteinExistence type="predicted"/>
<accession>A0A5B7T184</accession>
<evidence type="ECO:0000313" key="2">
    <source>
        <dbReference type="Proteomes" id="UP000310673"/>
    </source>
</evidence>
<evidence type="ECO:0000313" key="1">
    <source>
        <dbReference type="EMBL" id="QCX24025.1"/>
    </source>
</evidence>
<dbReference type="KEGG" id="lft:FG051_02405"/>
<name>A0A5B7T184_9LACO</name>
<reference evidence="1 2" key="1">
    <citation type="submission" date="2019-05" db="EMBL/GenBank/DDBJ databases">
        <title>Genome Sequence of Lactobacillus futsaii Y97, a Potential Probiotic Strain Isolated from the Futsai of Taiwan.</title>
        <authorList>
            <person name="Du X."/>
        </authorList>
    </citation>
    <scope>NUCLEOTIDE SEQUENCE [LARGE SCALE GENOMIC DNA]</scope>
    <source>
        <strain evidence="1 2">Y97</strain>
    </source>
</reference>
<dbReference type="EMBL" id="CP040736">
    <property type="protein sequence ID" value="QCX24025.1"/>
    <property type="molecule type" value="Genomic_DNA"/>
</dbReference>
<gene>
    <name evidence="1" type="ORF">FG051_02405</name>
</gene>
<dbReference type="STRING" id="1423818.FC88_GL000191"/>
<dbReference type="RefSeq" id="WP_057813885.1">
    <property type="nucleotide sequence ID" value="NZ_CP040736.1"/>
</dbReference>